<evidence type="ECO:0000256" key="1">
    <source>
        <dbReference type="SAM" id="MobiDB-lite"/>
    </source>
</evidence>
<proteinExistence type="predicted"/>
<comment type="caution">
    <text evidence="2">The sequence shown here is derived from an EMBL/GenBank/DDBJ whole genome shotgun (WGS) entry which is preliminary data.</text>
</comment>
<feature type="compositionally biased region" description="Low complexity" evidence="1">
    <location>
        <begin position="55"/>
        <end position="66"/>
    </location>
</feature>
<reference evidence="2 3" key="1">
    <citation type="journal article" date="2019" name="Environ. Microbiol.">
        <title>At the nexus of three kingdoms: the genome of the mycorrhizal fungus Gigaspora margarita provides insights into plant, endobacterial and fungal interactions.</title>
        <authorList>
            <person name="Venice F."/>
            <person name="Ghignone S."/>
            <person name="Salvioli di Fossalunga A."/>
            <person name="Amselem J."/>
            <person name="Novero M."/>
            <person name="Xianan X."/>
            <person name="Sedzielewska Toro K."/>
            <person name="Morin E."/>
            <person name="Lipzen A."/>
            <person name="Grigoriev I.V."/>
            <person name="Henrissat B."/>
            <person name="Martin F.M."/>
            <person name="Bonfante P."/>
        </authorList>
    </citation>
    <scope>NUCLEOTIDE SEQUENCE [LARGE SCALE GENOMIC DNA]</scope>
    <source>
        <strain evidence="2 3">BEG34</strain>
    </source>
</reference>
<feature type="region of interest" description="Disordered" evidence="1">
    <location>
        <begin position="1"/>
        <end position="66"/>
    </location>
</feature>
<evidence type="ECO:0000313" key="2">
    <source>
        <dbReference type="EMBL" id="KAF0453765.1"/>
    </source>
</evidence>
<name>A0A8H3XES4_GIGMA</name>
<dbReference type="AlphaFoldDB" id="A0A8H3XES4"/>
<dbReference type="EMBL" id="WTPW01001135">
    <property type="protein sequence ID" value="KAF0453765.1"/>
    <property type="molecule type" value="Genomic_DNA"/>
</dbReference>
<keyword evidence="3" id="KW-1185">Reference proteome</keyword>
<accession>A0A8H3XES4</accession>
<feature type="compositionally biased region" description="Polar residues" evidence="1">
    <location>
        <begin position="25"/>
        <end position="53"/>
    </location>
</feature>
<evidence type="ECO:0000313" key="3">
    <source>
        <dbReference type="Proteomes" id="UP000439903"/>
    </source>
</evidence>
<organism evidence="2 3">
    <name type="scientific">Gigaspora margarita</name>
    <dbReference type="NCBI Taxonomy" id="4874"/>
    <lineage>
        <taxon>Eukaryota</taxon>
        <taxon>Fungi</taxon>
        <taxon>Fungi incertae sedis</taxon>
        <taxon>Mucoromycota</taxon>
        <taxon>Glomeromycotina</taxon>
        <taxon>Glomeromycetes</taxon>
        <taxon>Diversisporales</taxon>
        <taxon>Gigasporaceae</taxon>
        <taxon>Gigaspora</taxon>
    </lineage>
</organism>
<sequence length="123" mass="13629">MHEMTTTKRTAQTETNDYRKKVEEQQNSFQDNTNHTIPTTATASTQRQLTYNGDTAPITTPLTTTPLATTPLVTIPLTMTTLTTTPLMTTLLTTTPLKMTPLMMTPLMMTPLTMTPTTAKLNH</sequence>
<protein>
    <submittedName>
        <fullName evidence="2">Uncharacterized protein</fullName>
    </submittedName>
</protein>
<gene>
    <name evidence="2" type="ORF">F8M41_001673</name>
</gene>
<dbReference type="Proteomes" id="UP000439903">
    <property type="component" value="Unassembled WGS sequence"/>
</dbReference>